<dbReference type="Gene3D" id="2.60.40.10">
    <property type="entry name" value="Immunoglobulins"/>
    <property type="match status" value="2"/>
</dbReference>
<evidence type="ECO:0000313" key="2">
    <source>
        <dbReference type="EMBL" id="MDE4907848.1"/>
    </source>
</evidence>
<dbReference type="InterPro" id="IPR008964">
    <property type="entry name" value="Invasin/intimin_cell_adhesion"/>
</dbReference>
<dbReference type="Gene3D" id="3.40.50.410">
    <property type="entry name" value="von Willebrand factor, type A domain"/>
    <property type="match status" value="2"/>
</dbReference>
<dbReference type="Proteomes" id="UP001143747">
    <property type="component" value="Unassembled WGS sequence"/>
</dbReference>
<feature type="domain" description="VWFA" evidence="1">
    <location>
        <begin position="531"/>
        <end position="836"/>
    </location>
</feature>
<sequence length="1104" mass="120704">MKNSLRILLVLAVIVGVLPILASAYPINDTDVSVCFKIDDGDQSDLHAKNGWLVAGSGTTTSTIQVACAVNMSVIHYVRFTSLEKDTYGDVVGDRVTTAPYNIVFSASENVAGDAPIQVQINYTDITSGIGNDYYRTVYQRIDHNIPLNFQNISFEGEVTLDEEMDITMVMEDAYGNTVNSLYEDATGGTPESVTLSTTSHAGSGFYNDTGYGTDVLTVPVSAEGSVVATFKTGTEAGPKYLIHIVPSGDVHDKWLTITALANGKPYEIRVSVNPKDGNPPSQPADGESKFYLTYNLFDKYGNPSCNHALDFSEEVTGRTFTWWTNSDGEVKVASDIFGTFDTATTLTVHAEAKENPFVAVDQKLRFVSTAPEGMYLMANPQSMASADARPDIKAQILAKVTDESGNGVPGEEVNFILLIPDGGFSAAQEVSPSLDASTAFTNADGIAVVNFTPGEFIQDSSDENYLATASESCDILATWGTKSQKIDLTWRNYPYLRVETEVSPETVEVGGAVDATIRLTGDGWALYPSPIDVMLCADRSGSMLEDNPDRMVSAMDAMKIFNGKMTEGRDRIGLTSFGINGSADIYDYWAYYWPGDDSKENYMYNVSDESECGNGNGYGHGHGHGCGNGYYEYYNSSEDIAYINAHYLGNGKTYADYATLDLCLTNEIDTANQTISQLVPMGGTPMRHGLYFAINELIENGDPDAVKAIVLVSDGDYDTGGDPLARDESFSKGNCYRHQNGYCNGNCYRWRCGSDYPCDYYYYDDLSSDDSQNLKWQNLSVYANDHDITIYSIAFGNGLTEDGTDTLKTLATSTGGLYKYAPTGEDLAAIYLEIAGELRTEAGVDTTMDLMFTDIELNNETEVNGPDNRILEYQSVDNLSTLIKSWNTVLSPQWSEDSDNVVRPLNFSDQTNDWENGNQKLTFDATEIGTINLGQVWQTKFRLNVTKPGNINIFDNRSLITFNGEDTLPIPKTYITAVLNATGIDFTGLQVSDLVCVEVKNGDVISSSLTMEWNLNYSGTNNVTQNLYYHKVGDGIWTNFNKMTVPGPVPVSFQTGQLCVADFPPGEYKLRVRAMADDAPDSVIETSETIVIGQGGDFFIRLG</sequence>
<dbReference type="SMART" id="SM00327">
    <property type="entry name" value="VWA"/>
    <property type="match status" value="1"/>
</dbReference>
<dbReference type="RefSeq" id="WP_274924493.1">
    <property type="nucleotide sequence ID" value="NZ_JAKELO010000002.1"/>
</dbReference>
<proteinExistence type="predicted"/>
<dbReference type="EMBL" id="JAKELO010000002">
    <property type="protein sequence ID" value="MDE4907848.1"/>
    <property type="molecule type" value="Genomic_DNA"/>
</dbReference>
<evidence type="ECO:0000313" key="3">
    <source>
        <dbReference type="Proteomes" id="UP001143747"/>
    </source>
</evidence>
<dbReference type="SUPFAM" id="SSF49373">
    <property type="entry name" value="Invasin/intimin cell-adhesion fragments"/>
    <property type="match status" value="2"/>
</dbReference>
<organism evidence="2 3">
    <name type="scientific">Methanogenium marinum</name>
    <dbReference type="NCBI Taxonomy" id="348610"/>
    <lineage>
        <taxon>Archaea</taxon>
        <taxon>Methanobacteriati</taxon>
        <taxon>Methanobacteriota</taxon>
        <taxon>Stenosarchaea group</taxon>
        <taxon>Methanomicrobia</taxon>
        <taxon>Methanomicrobiales</taxon>
        <taxon>Methanomicrobiaceae</taxon>
        <taxon>Methanogenium</taxon>
    </lineage>
</organism>
<keyword evidence="3" id="KW-1185">Reference proteome</keyword>
<dbReference type="SUPFAM" id="SSF53300">
    <property type="entry name" value="vWA-like"/>
    <property type="match status" value="1"/>
</dbReference>
<name>A0A9Q4KNU1_9EURY</name>
<protein>
    <recommendedName>
        <fullName evidence="1">VWFA domain-containing protein</fullName>
    </recommendedName>
</protein>
<evidence type="ECO:0000259" key="1">
    <source>
        <dbReference type="SMART" id="SM00327"/>
    </source>
</evidence>
<dbReference type="InterPro" id="IPR036465">
    <property type="entry name" value="vWFA_dom_sf"/>
</dbReference>
<dbReference type="InterPro" id="IPR002035">
    <property type="entry name" value="VWF_A"/>
</dbReference>
<reference evidence="2" key="1">
    <citation type="submission" date="2022-01" db="EMBL/GenBank/DDBJ databases">
        <title>Draft genome of Methanogenium marinum DSM 15558.</title>
        <authorList>
            <person name="Chen S.-C."/>
            <person name="You Y.-T."/>
        </authorList>
    </citation>
    <scope>NUCLEOTIDE SEQUENCE</scope>
    <source>
        <strain evidence="2">DSM 15558</strain>
    </source>
</reference>
<accession>A0A9Q4KNU1</accession>
<dbReference type="AlphaFoldDB" id="A0A9Q4KNU1"/>
<gene>
    <name evidence="2" type="ORF">L0665_04380</name>
</gene>
<comment type="caution">
    <text evidence="2">The sequence shown here is derived from an EMBL/GenBank/DDBJ whole genome shotgun (WGS) entry which is preliminary data.</text>
</comment>
<dbReference type="InterPro" id="IPR013783">
    <property type="entry name" value="Ig-like_fold"/>
</dbReference>